<evidence type="ECO:0000313" key="3">
    <source>
        <dbReference type="Proteomes" id="UP001157946"/>
    </source>
</evidence>
<keyword evidence="3" id="KW-1185">Reference proteome</keyword>
<feature type="compositionally biased region" description="Basic and acidic residues" evidence="1">
    <location>
        <begin position="40"/>
        <end position="51"/>
    </location>
</feature>
<gene>
    <name evidence="2" type="ORF">SAMN06265361_103153</name>
</gene>
<dbReference type="EMBL" id="FXTU01000003">
    <property type="protein sequence ID" value="SMP18594.1"/>
    <property type="molecule type" value="Genomic_DNA"/>
</dbReference>
<protein>
    <submittedName>
        <fullName evidence="2">Uncharacterized protein</fullName>
    </submittedName>
</protein>
<evidence type="ECO:0000313" key="2">
    <source>
        <dbReference type="EMBL" id="SMP18594.1"/>
    </source>
</evidence>
<comment type="caution">
    <text evidence="2">The sequence shown here is derived from an EMBL/GenBank/DDBJ whole genome shotgun (WGS) entry which is preliminary data.</text>
</comment>
<feature type="compositionally biased region" description="Basic and acidic residues" evidence="1">
    <location>
        <begin position="1"/>
        <end position="11"/>
    </location>
</feature>
<evidence type="ECO:0000256" key="1">
    <source>
        <dbReference type="SAM" id="MobiDB-lite"/>
    </source>
</evidence>
<feature type="region of interest" description="Disordered" evidence="1">
    <location>
        <begin position="1"/>
        <end position="51"/>
    </location>
</feature>
<dbReference type="Proteomes" id="UP001157946">
    <property type="component" value="Unassembled WGS sequence"/>
</dbReference>
<accession>A0AA45WNF4</accession>
<proteinExistence type="predicted"/>
<feature type="compositionally biased region" description="Polar residues" evidence="1">
    <location>
        <begin position="26"/>
        <end position="35"/>
    </location>
</feature>
<dbReference type="AlphaFoldDB" id="A0AA45WNF4"/>
<organism evidence="2 3">
    <name type="scientific">Laceyella tengchongensis</name>
    <dbReference type="NCBI Taxonomy" id="574699"/>
    <lineage>
        <taxon>Bacteria</taxon>
        <taxon>Bacillati</taxon>
        <taxon>Bacillota</taxon>
        <taxon>Bacilli</taxon>
        <taxon>Bacillales</taxon>
        <taxon>Thermoactinomycetaceae</taxon>
        <taxon>Laceyella</taxon>
    </lineage>
</organism>
<reference evidence="2" key="1">
    <citation type="submission" date="2017-05" db="EMBL/GenBank/DDBJ databases">
        <authorList>
            <person name="Varghese N."/>
            <person name="Submissions S."/>
        </authorList>
    </citation>
    <scope>NUCLEOTIDE SEQUENCE</scope>
    <source>
        <strain evidence="2">DSM 45262</strain>
    </source>
</reference>
<name>A0AA45WNF4_9BACL</name>
<dbReference type="RefSeq" id="WP_170176049.1">
    <property type="nucleotide sequence ID" value="NZ_FXTU01000003.1"/>
</dbReference>
<sequence>MSKKQAKDNNGQRKVKVSGGEGRNGRLSQFKNHTQPGDPYARDYMSRSDET</sequence>